<feature type="transmembrane region" description="Helical" evidence="5">
    <location>
        <begin position="18"/>
        <end position="38"/>
    </location>
</feature>
<evidence type="ECO:0000256" key="4">
    <source>
        <dbReference type="ARBA" id="ARBA00023136"/>
    </source>
</evidence>
<feature type="transmembrane region" description="Helical" evidence="5">
    <location>
        <begin position="91"/>
        <end position="115"/>
    </location>
</feature>
<feature type="transmembrane region" description="Helical" evidence="5">
    <location>
        <begin position="172"/>
        <end position="190"/>
    </location>
</feature>
<evidence type="ECO:0000256" key="3">
    <source>
        <dbReference type="ARBA" id="ARBA00022989"/>
    </source>
</evidence>
<feature type="domain" description="Yip1" evidence="6">
    <location>
        <begin position="19"/>
        <end position="185"/>
    </location>
</feature>
<sequence>MNWKFLLNPFSKFSEKQLFITGVLYFIINFFTCFFTKIQMDSLFHFTENENLSLTSAFLLVTISNVSAIIFLFLLALIINKKTRFIDIANTVLISQAPNFLVLLCIKIISMNSLAKNLKTNAEAVNTLKINPLELVPFVFCMLILLAIIIYGFVLIYNGFKTATNFKKWQHIALFAVLLFVFILFHQVYIQNLNL</sequence>
<evidence type="ECO:0000313" key="8">
    <source>
        <dbReference type="Proteomes" id="UP000530060"/>
    </source>
</evidence>
<keyword evidence="8" id="KW-1185">Reference proteome</keyword>
<dbReference type="GO" id="GO:0016020">
    <property type="term" value="C:membrane"/>
    <property type="evidence" value="ECO:0007669"/>
    <property type="project" value="UniProtKB-SubCell"/>
</dbReference>
<evidence type="ECO:0000256" key="1">
    <source>
        <dbReference type="ARBA" id="ARBA00004141"/>
    </source>
</evidence>
<reference evidence="7 8" key="1">
    <citation type="submission" date="2020-06" db="EMBL/GenBank/DDBJ databases">
        <authorList>
            <person name="Criscuolo A."/>
        </authorList>
    </citation>
    <scope>NUCLEOTIDE SEQUENCE [LARGE SCALE GENOMIC DNA]</scope>
    <source>
        <strain evidence="8">CIP 111411</strain>
    </source>
</reference>
<dbReference type="AlphaFoldDB" id="A0A6V6YWF9"/>
<evidence type="ECO:0000313" key="7">
    <source>
        <dbReference type="EMBL" id="CAD0003785.1"/>
    </source>
</evidence>
<gene>
    <name evidence="7" type="ORF">FLAT13_01861</name>
</gene>
<dbReference type="EMBL" id="CAIJDP010000065">
    <property type="protein sequence ID" value="CAD0003785.1"/>
    <property type="molecule type" value="Genomic_DNA"/>
</dbReference>
<keyword evidence="3 5" id="KW-1133">Transmembrane helix</keyword>
<comment type="subcellular location">
    <subcellularLocation>
        <location evidence="1">Membrane</location>
        <topology evidence="1">Multi-pass membrane protein</topology>
    </subcellularLocation>
</comment>
<keyword evidence="2 5" id="KW-0812">Transmembrane</keyword>
<accession>A0A6V6YWF9</accession>
<feature type="transmembrane region" description="Helical" evidence="5">
    <location>
        <begin position="58"/>
        <end position="79"/>
    </location>
</feature>
<name>A0A6V6YWF9_9FLAO</name>
<dbReference type="InterPro" id="IPR006977">
    <property type="entry name" value="Yip1_dom"/>
</dbReference>
<evidence type="ECO:0000256" key="2">
    <source>
        <dbReference type="ARBA" id="ARBA00022692"/>
    </source>
</evidence>
<protein>
    <recommendedName>
        <fullName evidence="6">Yip1 domain-containing protein</fullName>
    </recommendedName>
</protein>
<evidence type="ECO:0000256" key="5">
    <source>
        <dbReference type="SAM" id="Phobius"/>
    </source>
</evidence>
<dbReference type="RefSeq" id="WP_180908697.1">
    <property type="nucleotide sequence ID" value="NZ_CAIJDP010000065.1"/>
</dbReference>
<proteinExistence type="predicted"/>
<comment type="caution">
    <text evidence="7">The sequence shown here is derived from an EMBL/GenBank/DDBJ whole genome shotgun (WGS) entry which is preliminary data.</text>
</comment>
<organism evidence="7 8">
    <name type="scientific">Flavobacterium salmonis</name>
    <dbReference type="NCBI Taxonomy" id="2654844"/>
    <lineage>
        <taxon>Bacteria</taxon>
        <taxon>Pseudomonadati</taxon>
        <taxon>Bacteroidota</taxon>
        <taxon>Flavobacteriia</taxon>
        <taxon>Flavobacteriales</taxon>
        <taxon>Flavobacteriaceae</taxon>
        <taxon>Flavobacterium</taxon>
    </lineage>
</organism>
<dbReference type="Proteomes" id="UP000530060">
    <property type="component" value="Unassembled WGS sequence"/>
</dbReference>
<evidence type="ECO:0000259" key="6">
    <source>
        <dbReference type="Pfam" id="PF04893"/>
    </source>
</evidence>
<dbReference type="Pfam" id="PF04893">
    <property type="entry name" value="Yip1"/>
    <property type="match status" value="1"/>
</dbReference>
<feature type="transmembrane region" description="Helical" evidence="5">
    <location>
        <begin position="135"/>
        <end position="160"/>
    </location>
</feature>
<keyword evidence="4 5" id="KW-0472">Membrane</keyword>